<keyword evidence="1" id="KW-1277">Toxin-antitoxin system</keyword>
<protein>
    <recommendedName>
        <fullName evidence="3">RelE/StbE replicon stabilization toxin</fullName>
    </recommendedName>
</protein>
<sequence length="87" mass="10155">MAWRVKLRPSVIKELNKLPKAAQERVLTFLESLPANPRSKGKAMKVGKNEPPMWRYRTGDYGIVCYLRDEDKTALILRVGHRKDVYR</sequence>
<reference evidence="2" key="1">
    <citation type="submission" date="2018-06" db="EMBL/GenBank/DDBJ databases">
        <authorList>
            <person name="Zhirakovskaya E."/>
        </authorList>
    </citation>
    <scope>NUCLEOTIDE SEQUENCE</scope>
</reference>
<dbReference type="AlphaFoldDB" id="A0A3B1CH36"/>
<dbReference type="Gene3D" id="3.30.2310.20">
    <property type="entry name" value="RelE-like"/>
    <property type="match status" value="1"/>
</dbReference>
<dbReference type="PANTHER" id="PTHR35601:SF1">
    <property type="entry name" value="TOXIN RELE"/>
    <property type="match status" value="1"/>
</dbReference>
<evidence type="ECO:0008006" key="3">
    <source>
        <dbReference type="Google" id="ProtNLM"/>
    </source>
</evidence>
<evidence type="ECO:0000313" key="2">
    <source>
        <dbReference type="EMBL" id="VAX24073.1"/>
    </source>
</evidence>
<gene>
    <name evidence="2" type="ORF">MNBD_NITROSPINAE03-74</name>
</gene>
<dbReference type="PANTHER" id="PTHR35601">
    <property type="entry name" value="TOXIN RELE"/>
    <property type="match status" value="1"/>
</dbReference>
<dbReference type="SUPFAM" id="SSF143011">
    <property type="entry name" value="RelE-like"/>
    <property type="match status" value="1"/>
</dbReference>
<evidence type="ECO:0000256" key="1">
    <source>
        <dbReference type="ARBA" id="ARBA00022649"/>
    </source>
</evidence>
<dbReference type="EMBL" id="UOGB01000286">
    <property type="protein sequence ID" value="VAX24073.1"/>
    <property type="molecule type" value="Genomic_DNA"/>
</dbReference>
<dbReference type="Pfam" id="PF05016">
    <property type="entry name" value="ParE_toxin"/>
    <property type="match status" value="1"/>
</dbReference>
<accession>A0A3B1CH36</accession>
<dbReference type="InterPro" id="IPR007712">
    <property type="entry name" value="RelE/ParE_toxin"/>
</dbReference>
<name>A0A3B1CH36_9ZZZZ</name>
<dbReference type="InterPro" id="IPR035093">
    <property type="entry name" value="RelE/ParE_toxin_dom_sf"/>
</dbReference>
<proteinExistence type="predicted"/>
<organism evidence="2">
    <name type="scientific">hydrothermal vent metagenome</name>
    <dbReference type="NCBI Taxonomy" id="652676"/>
    <lineage>
        <taxon>unclassified sequences</taxon>
        <taxon>metagenomes</taxon>
        <taxon>ecological metagenomes</taxon>
    </lineage>
</organism>